<feature type="compositionally biased region" description="Basic and acidic residues" evidence="5">
    <location>
        <begin position="267"/>
        <end position="276"/>
    </location>
</feature>
<comment type="caution">
    <text evidence="7">The sequence shown here is derived from an EMBL/GenBank/DDBJ whole genome shotgun (WGS) entry which is preliminary data.</text>
</comment>
<dbReference type="InterPro" id="IPR003439">
    <property type="entry name" value="ABC_transporter-like_ATP-bd"/>
</dbReference>
<dbReference type="InterPro" id="IPR003593">
    <property type="entry name" value="AAA+_ATPase"/>
</dbReference>
<dbReference type="InterPro" id="IPR013563">
    <property type="entry name" value="Oligopep_ABC_C"/>
</dbReference>
<accession>A0ABT9NUI6</accession>
<evidence type="ECO:0000256" key="1">
    <source>
        <dbReference type="ARBA" id="ARBA00005417"/>
    </source>
</evidence>
<dbReference type="SUPFAM" id="SSF52540">
    <property type="entry name" value="P-loop containing nucleoside triphosphate hydrolases"/>
    <property type="match status" value="1"/>
</dbReference>
<dbReference type="PANTHER" id="PTHR43776">
    <property type="entry name" value="TRANSPORT ATP-BINDING PROTEIN"/>
    <property type="match status" value="1"/>
</dbReference>
<sequence length="346" mass="37537">MAGSGSMHLRPEGERVLSVEELVVEFPAKGGQTVHAVSGISFDLVEGETLGILGESGCGKSSAGRAIMQLPPPTSGSVRLAEESLTDNQGEKLRQARSHMQMIFQDPVSSLNPRRKVKDLVAEGPRIWGREVSDEKIREVLDAVGLNPDVVWDRRPHELSGGQCQRVCIARALMLDPRVLICDEPVSSLDVSVQAQILNLLEDTKARYDLSMVFIAHDIAVVKNISDRIMVMYLGKVCEVVPSGRLAKEAVHPYTRLLLESVPTAHHDGDQQEHELASALSAELPSPLDPPSGCRFRTRCPLATELCAEREPELRPAGDGHFVACHHAEVVAQRPPVATGLVEAGA</sequence>
<protein>
    <submittedName>
        <fullName evidence="7">Peptide/nickel transport system ATP-binding protein</fullName>
    </submittedName>
</protein>
<dbReference type="InterPro" id="IPR027417">
    <property type="entry name" value="P-loop_NTPase"/>
</dbReference>
<dbReference type="PROSITE" id="PS00211">
    <property type="entry name" value="ABC_TRANSPORTER_1"/>
    <property type="match status" value="1"/>
</dbReference>
<dbReference type="PANTHER" id="PTHR43776:SF7">
    <property type="entry name" value="D,D-DIPEPTIDE TRANSPORT ATP-BINDING PROTEIN DDPF-RELATED"/>
    <property type="match status" value="1"/>
</dbReference>
<evidence type="ECO:0000256" key="5">
    <source>
        <dbReference type="SAM" id="MobiDB-lite"/>
    </source>
</evidence>
<evidence type="ECO:0000259" key="6">
    <source>
        <dbReference type="PROSITE" id="PS50893"/>
    </source>
</evidence>
<proteinExistence type="inferred from homology"/>
<name>A0ABT9NUI6_9ACTN</name>
<dbReference type="EMBL" id="JAUSQM010000001">
    <property type="protein sequence ID" value="MDP9823937.1"/>
    <property type="molecule type" value="Genomic_DNA"/>
</dbReference>
<dbReference type="Proteomes" id="UP001240447">
    <property type="component" value="Unassembled WGS sequence"/>
</dbReference>
<dbReference type="CDD" id="cd03257">
    <property type="entry name" value="ABC_NikE_OppD_transporters"/>
    <property type="match status" value="1"/>
</dbReference>
<evidence type="ECO:0000313" key="7">
    <source>
        <dbReference type="EMBL" id="MDP9823937.1"/>
    </source>
</evidence>
<evidence type="ECO:0000256" key="2">
    <source>
        <dbReference type="ARBA" id="ARBA00022448"/>
    </source>
</evidence>
<dbReference type="Gene3D" id="3.40.50.300">
    <property type="entry name" value="P-loop containing nucleotide triphosphate hydrolases"/>
    <property type="match status" value="1"/>
</dbReference>
<dbReference type="Pfam" id="PF08352">
    <property type="entry name" value="oligo_HPY"/>
    <property type="match status" value="1"/>
</dbReference>
<keyword evidence="8" id="KW-1185">Reference proteome</keyword>
<evidence type="ECO:0000256" key="4">
    <source>
        <dbReference type="ARBA" id="ARBA00022840"/>
    </source>
</evidence>
<dbReference type="InterPro" id="IPR050319">
    <property type="entry name" value="ABC_transp_ATP-bind"/>
</dbReference>
<feature type="domain" description="ABC transporter" evidence="6">
    <location>
        <begin position="17"/>
        <end position="259"/>
    </location>
</feature>
<comment type="similarity">
    <text evidence="1">Belongs to the ABC transporter superfamily.</text>
</comment>
<keyword evidence="2" id="KW-0813">Transport</keyword>
<reference evidence="7 8" key="1">
    <citation type="submission" date="2023-07" db="EMBL/GenBank/DDBJ databases">
        <title>Sequencing the genomes of 1000 actinobacteria strains.</title>
        <authorList>
            <person name="Klenk H.-P."/>
        </authorList>
    </citation>
    <scope>NUCLEOTIDE SEQUENCE [LARGE SCALE GENOMIC DNA]</scope>
    <source>
        <strain evidence="7 8">GD13</strain>
    </source>
</reference>
<keyword evidence="4 7" id="KW-0067">ATP-binding</keyword>
<evidence type="ECO:0000256" key="3">
    <source>
        <dbReference type="ARBA" id="ARBA00022741"/>
    </source>
</evidence>
<evidence type="ECO:0000313" key="8">
    <source>
        <dbReference type="Proteomes" id="UP001240447"/>
    </source>
</evidence>
<organism evidence="7 8">
    <name type="scientific">Nocardioides massiliensis</name>
    <dbReference type="NCBI Taxonomy" id="1325935"/>
    <lineage>
        <taxon>Bacteria</taxon>
        <taxon>Bacillati</taxon>
        <taxon>Actinomycetota</taxon>
        <taxon>Actinomycetes</taxon>
        <taxon>Propionibacteriales</taxon>
        <taxon>Nocardioidaceae</taxon>
        <taxon>Nocardioides</taxon>
    </lineage>
</organism>
<dbReference type="PROSITE" id="PS50893">
    <property type="entry name" value="ABC_TRANSPORTER_2"/>
    <property type="match status" value="1"/>
</dbReference>
<feature type="region of interest" description="Disordered" evidence="5">
    <location>
        <begin position="267"/>
        <end position="289"/>
    </location>
</feature>
<keyword evidence="3" id="KW-0547">Nucleotide-binding</keyword>
<dbReference type="InterPro" id="IPR017871">
    <property type="entry name" value="ABC_transporter-like_CS"/>
</dbReference>
<dbReference type="Pfam" id="PF00005">
    <property type="entry name" value="ABC_tran"/>
    <property type="match status" value="1"/>
</dbReference>
<dbReference type="NCBIfam" id="TIGR01727">
    <property type="entry name" value="oligo_HPY"/>
    <property type="match status" value="1"/>
</dbReference>
<dbReference type="GO" id="GO:0005524">
    <property type="term" value="F:ATP binding"/>
    <property type="evidence" value="ECO:0007669"/>
    <property type="project" value="UniProtKB-KW"/>
</dbReference>
<dbReference type="RefSeq" id="WP_068118653.1">
    <property type="nucleotide sequence ID" value="NZ_CCXJ01000147.1"/>
</dbReference>
<dbReference type="SMART" id="SM00382">
    <property type="entry name" value="AAA"/>
    <property type="match status" value="1"/>
</dbReference>
<gene>
    <name evidence="7" type="ORF">J2S59_003746</name>
</gene>